<dbReference type="PANTHER" id="PTHR32254">
    <property type="entry name" value="EXPRESSED PROTEIN"/>
    <property type="match status" value="1"/>
</dbReference>
<dbReference type="Pfam" id="PF06364">
    <property type="entry name" value="DUF1068"/>
    <property type="match status" value="2"/>
</dbReference>
<dbReference type="PANTHER" id="PTHR32254:SF23">
    <property type="entry name" value="PLANT_T7A14-6 PROTEIN"/>
    <property type="match status" value="1"/>
</dbReference>
<keyword evidence="1" id="KW-1133">Transmembrane helix</keyword>
<keyword evidence="1" id="KW-0472">Membrane</keyword>
<evidence type="ECO:0000256" key="1">
    <source>
        <dbReference type="SAM" id="Phobius"/>
    </source>
</evidence>
<reference evidence="2 3" key="1">
    <citation type="submission" date="2024-01" db="EMBL/GenBank/DDBJ databases">
        <title>The genomes of 5 underutilized Papilionoideae crops provide insights into root nodulation and disease resistance.</title>
        <authorList>
            <person name="Yuan L."/>
        </authorList>
    </citation>
    <scope>NUCLEOTIDE SEQUENCE [LARGE SCALE GENOMIC DNA]</scope>
    <source>
        <strain evidence="2">LY-2023</strain>
        <tissue evidence="2">Leaf</tissue>
    </source>
</reference>
<feature type="transmembrane region" description="Helical" evidence="1">
    <location>
        <begin position="12"/>
        <end position="33"/>
    </location>
</feature>
<dbReference type="Proteomes" id="UP001359559">
    <property type="component" value="Unassembled WGS sequence"/>
</dbReference>
<dbReference type="AlphaFoldDB" id="A0AAN9JQE8"/>
<keyword evidence="3" id="KW-1185">Reference proteome</keyword>
<evidence type="ECO:0000313" key="3">
    <source>
        <dbReference type="Proteomes" id="UP001359559"/>
    </source>
</evidence>
<dbReference type="EMBL" id="JAYKXN010000003">
    <property type="protein sequence ID" value="KAK7303338.1"/>
    <property type="molecule type" value="Genomic_DNA"/>
</dbReference>
<accession>A0AAN9JQE8</accession>
<dbReference type="InterPro" id="IPR010471">
    <property type="entry name" value="DUF1068"/>
</dbReference>
<gene>
    <name evidence="2" type="ORF">RJT34_14241</name>
</gene>
<sequence>MNRKQQKAFRIFIWILGIFLTLYIAGRPLYWHLNETLNSTSSSFPSCPSCHCDCSLQPFLTLPEGTPYTFSSAFFPHKICELTINSILVIFSVYICADCMRLDPGVSEEVGKSFTDLLAKKVKQKEGEAEGKQRAADTILLEAKKMASQYQKEADKCNSGMDTCEEARERAEISLGNQIELTALWELRARQSGWKGASKKFRAPF</sequence>
<proteinExistence type="predicted"/>
<organism evidence="2 3">
    <name type="scientific">Clitoria ternatea</name>
    <name type="common">Butterfly pea</name>
    <dbReference type="NCBI Taxonomy" id="43366"/>
    <lineage>
        <taxon>Eukaryota</taxon>
        <taxon>Viridiplantae</taxon>
        <taxon>Streptophyta</taxon>
        <taxon>Embryophyta</taxon>
        <taxon>Tracheophyta</taxon>
        <taxon>Spermatophyta</taxon>
        <taxon>Magnoliopsida</taxon>
        <taxon>eudicotyledons</taxon>
        <taxon>Gunneridae</taxon>
        <taxon>Pentapetalae</taxon>
        <taxon>rosids</taxon>
        <taxon>fabids</taxon>
        <taxon>Fabales</taxon>
        <taxon>Fabaceae</taxon>
        <taxon>Papilionoideae</taxon>
        <taxon>50 kb inversion clade</taxon>
        <taxon>NPAAA clade</taxon>
        <taxon>indigoferoid/millettioid clade</taxon>
        <taxon>Phaseoleae</taxon>
        <taxon>Clitoria</taxon>
    </lineage>
</organism>
<protein>
    <submittedName>
        <fullName evidence="2">Uncharacterized protein</fullName>
    </submittedName>
</protein>
<comment type="caution">
    <text evidence="2">The sequence shown here is derived from an EMBL/GenBank/DDBJ whole genome shotgun (WGS) entry which is preliminary data.</text>
</comment>
<evidence type="ECO:0000313" key="2">
    <source>
        <dbReference type="EMBL" id="KAK7303338.1"/>
    </source>
</evidence>
<name>A0AAN9JQE8_CLITE</name>
<keyword evidence="1" id="KW-0812">Transmembrane</keyword>